<evidence type="ECO:0000256" key="2">
    <source>
        <dbReference type="ARBA" id="ARBA00005811"/>
    </source>
</evidence>
<dbReference type="PANTHER" id="PTHR30558">
    <property type="entry name" value="EXBD MEMBRANE COMPONENT OF PMF-DRIVEN MACROMOLECULE IMPORT SYSTEM"/>
    <property type="match status" value="1"/>
</dbReference>
<evidence type="ECO:0000256" key="1">
    <source>
        <dbReference type="ARBA" id="ARBA00004162"/>
    </source>
</evidence>
<reference evidence="8 9" key="1">
    <citation type="journal article" date="2014" name="Genome Announc.">
        <title>Draft Genome Sequences of Marinobacter similis A3d10T and Marinobacter salarius R9SW1T.</title>
        <authorList>
            <person name="Ivanova E.P."/>
            <person name="Ng H.J."/>
            <person name="Webb H.K."/>
            <person name="Feng G."/>
            <person name="Oshima K."/>
            <person name="Hattori M."/>
            <person name="Ohkuma M."/>
            <person name="Sergeev A.F."/>
            <person name="Mikhailov V.V."/>
            <person name="Crawford R.J."/>
            <person name="Sawabe T."/>
        </authorList>
    </citation>
    <scope>NUCLEOTIDE SEQUENCE [LARGE SCALE GENOMIC DNA]</scope>
    <source>
        <strain evidence="8 9">A3d10</strain>
    </source>
</reference>
<name>W5YME8_9GAMM</name>
<dbReference type="GO" id="GO:0005886">
    <property type="term" value="C:plasma membrane"/>
    <property type="evidence" value="ECO:0007669"/>
    <property type="project" value="UniProtKB-SubCell"/>
</dbReference>
<dbReference type="STRING" id="1420916.AU14_00225"/>
<keyword evidence="7" id="KW-0813">Transport</keyword>
<dbReference type="InterPro" id="IPR003400">
    <property type="entry name" value="ExbD"/>
</dbReference>
<evidence type="ECO:0000313" key="8">
    <source>
        <dbReference type="EMBL" id="AHI27673.1"/>
    </source>
</evidence>
<keyword evidence="4 7" id="KW-0812">Transmembrane</keyword>
<dbReference type="RefSeq" id="WP_041338099.1">
    <property type="nucleotide sequence ID" value="NZ_CP007151.1"/>
</dbReference>
<evidence type="ECO:0000256" key="4">
    <source>
        <dbReference type="ARBA" id="ARBA00022692"/>
    </source>
</evidence>
<dbReference type="EMBL" id="CP007151">
    <property type="protein sequence ID" value="AHI27673.1"/>
    <property type="molecule type" value="Genomic_DNA"/>
</dbReference>
<accession>W5YME8</accession>
<keyword evidence="3" id="KW-1003">Cell membrane</keyword>
<keyword evidence="9" id="KW-1185">Reference proteome</keyword>
<comment type="subcellular location">
    <subcellularLocation>
        <location evidence="1">Cell membrane</location>
        <topology evidence="1">Single-pass membrane protein</topology>
    </subcellularLocation>
    <subcellularLocation>
        <location evidence="7">Cell membrane</location>
        <topology evidence="7">Single-pass type II membrane protein</topology>
    </subcellularLocation>
</comment>
<evidence type="ECO:0000256" key="3">
    <source>
        <dbReference type="ARBA" id="ARBA00022475"/>
    </source>
</evidence>
<dbReference type="Pfam" id="PF02472">
    <property type="entry name" value="ExbD"/>
    <property type="match status" value="1"/>
</dbReference>
<dbReference type="AlphaFoldDB" id="W5YME8"/>
<dbReference type="OrthoDB" id="9150865at2"/>
<evidence type="ECO:0000313" key="9">
    <source>
        <dbReference type="Proteomes" id="UP000061489"/>
    </source>
</evidence>
<proteinExistence type="inferred from homology"/>
<keyword evidence="5" id="KW-1133">Transmembrane helix</keyword>
<dbReference type="HOGENOM" id="CLU_104146_0_0_6"/>
<comment type="similarity">
    <text evidence="2 7">Belongs to the ExbD/TolR family.</text>
</comment>
<dbReference type="KEGG" id="msx:AU14_00225"/>
<evidence type="ECO:0000256" key="6">
    <source>
        <dbReference type="ARBA" id="ARBA00023136"/>
    </source>
</evidence>
<sequence length="175" mass="19378">MRRKHRRLQSEADLDITPFMNLMIVLVPVLLLNMVFAHTSVLELNFPTGDSVSSEQKENLQIQVVIYDDRLVVADNQGGVIKNIPEQEGDYDFVLLKDVMKELKSRVPDKKDVIIMPSRKTSYQTLVSVMDTVRSYEAVVAGSVVEAELFPDISLGDAPVQAEQAGTAKGGEVSS</sequence>
<evidence type="ECO:0000256" key="5">
    <source>
        <dbReference type="ARBA" id="ARBA00022989"/>
    </source>
</evidence>
<dbReference type="GO" id="GO:0015031">
    <property type="term" value="P:protein transport"/>
    <property type="evidence" value="ECO:0007669"/>
    <property type="project" value="UniProtKB-KW"/>
</dbReference>
<organism evidence="8 9">
    <name type="scientific">Marinobacter similis</name>
    <dbReference type="NCBI Taxonomy" id="1420916"/>
    <lineage>
        <taxon>Bacteria</taxon>
        <taxon>Pseudomonadati</taxon>
        <taxon>Pseudomonadota</taxon>
        <taxon>Gammaproteobacteria</taxon>
        <taxon>Pseudomonadales</taxon>
        <taxon>Marinobacteraceae</taxon>
        <taxon>Marinobacter</taxon>
    </lineage>
</organism>
<dbReference type="GO" id="GO:0022857">
    <property type="term" value="F:transmembrane transporter activity"/>
    <property type="evidence" value="ECO:0007669"/>
    <property type="project" value="InterPro"/>
</dbReference>
<protein>
    <submittedName>
        <fullName evidence="8">Biopolymer transporter ExbD</fullName>
    </submittedName>
</protein>
<keyword evidence="6" id="KW-0472">Membrane</keyword>
<keyword evidence="7" id="KW-0653">Protein transport</keyword>
<gene>
    <name evidence="8" type="ORF">AU14_00225</name>
</gene>
<evidence type="ECO:0000256" key="7">
    <source>
        <dbReference type="RuleBase" id="RU003879"/>
    </source>
</evidence>
<dbReference type="Proteomes" id="UP000061489">
    <property type="component" value="Chromosome"/>
</dbReference>